<evidence type="ECO:0000313" key="3">
    <source>
        <dbReference type="EMBL" id="SBS98233.1"/>
    </source>
</evidence>
<sequence length="325" mass="37638">MWLGLSLAKRLIKEKPETLSVMSRNINKLKEARNILLSEVGKDKSYSDIKINIIKCDLSMKESINEAFNNALINNSLDKEENSKNDTNYGNENNTRNRNKNIEKGNVDVNDINNIDVLICNAAYVSTEENTKLQMYDLIYTVNVNIYGNIDFISRVITYMKKKKSGTILFINSEGALYPIYGYSYYLMSKTSMWTYTHILDQELKYFNIHIANAFLPSIQTPGFVQENFKKPDVTKKIESLTSILNSDYAADKVINKIKQGRKFITLNLNGYMLSILHSGYRNPESYFDYLMHVSFCNIFVFISSLYKLYIEYVIKKKFHSILCN</sequence>
<keyword evidence="2" id="KW-0472">Membrane</keyword>
<feature type="region of interest" description="Disordered" evidence="1">
    <location>
        <begin position="79"/>
        <end position="102"/>
    </location>
</feature>
<keyword evidence="2" id="KW-1133">Transmembrane helix</keyword>
<keyword evidence="2" id="KW-0812">Transmembrane</keyword>
<feature type="transmembrane region" description="Helical" evidence="2">
    <location>
        <begin position="264"/>
        <end position="281"/>
    </location>
</feature>
<dbReference type="AlphaFoldDB" id="A0A1A8WZ30"/>
<dbReference type="EMBL" id="FLQW01005060">
    <property type="protein sequence ID" value="SBS98233.1"/>
    <property type="molecule type" value="Genomic_DNA"/>
</dbReference>
<reference evidence="4" key="1">
    <citation type="submission" date="2016-05" db="EMBL/GenBank/DDBJ databases">
        <authorList>
            <person name="Naeem Raeece"/>
        </authorList>
    </citation>
    <scope>NUCLEOTIDE SEQUENCE [LARGE SCALE GENOMIC DNA]</scope>
</reference>
<dbReference type="GO" id="GO:0005789">
    <property type="term" value="C:endoplasmic reticulum membrane"/>
    <property type="evidence" value="ECO:0007669"/>
    <property type="project" value="TreeGrafter"/>
</dbReference>
<dbReference type="GO" id="GO:0047560">
    <property type="term" value="F:3-dehydrosphinganine reductase activity"/>
    <property type="evidence" value="ECO:0007669"/>
    <property type="project" value="TreeGrafter"/>
</dbReference>
<dbReference type="InterPro" id="IPR002347">
    <property type="entry name" value="SDR_fam"/>
</dbReference>
<dbReference type="GO" id="GO:0030148">
    <property type="term" value="P:sphingolipid biosynthetic process"/>
    <property type="evidence" value="ECO:0007669"/>
    <property type="project" value="TreeGrafter"/>
</dbReference>
<evidence type="ECO:0000313" key="4">
    <source>
        <dbReference type="Proteomes" id="UP000078597"/>
    </source>
</evidence>
<dbReference type="Proteomes" id="UP000078597">
    <property type="component" value="Unassembled WGS sequence"/>
</dbReference>
<dbReference type="SUPFAM" id="SSF51735">
    <property type="entry name" value="NAD(P)-binding Rossmann-fold domains"/>
    <property type="match status" value="1"/>
</dbReference>
<organism evidence="3 4">
    <name type="scientific">Plasmodium malariae</name>
    <dbReference type="NCBI Taxonomy" id="5858"/>
    <lineage>
        <taxon>Eukaryota</taxon>
        <taxon>Sar</taxon>
        <taxon>Alveolata</taxon>
        <taxon>Apicomplexa</taxon>
        <taxon>Aconoidasida</taxon>
        <taxon>Haemosporida</taxon>
        <taxon>Plasmodiidae</taxon>
        <taxon>Plasmodium</taxon>
        <taxon>Plasmodium (Plasmodium)</taxon>
    </lineage>
</organism>
<dbReference type="PANTHER" id="PTHR43550:SF3">
    <property type="entry name" value="3-KETODIHYDROSPHINGOSINE REDUCTASE"/>
    <property type="match status" value="1"/>
</dbReference>
<dbReference type="Pfam" id="PF00106">
    <property type="entry name" value="adh_short"/>
    <property type="match status" value="1"/>
</dbReference>
<feature type="transmembrane region" description="Helical" evidence="2">
    <location>
        <begin position="287"/>
        <end position="310"/>
    </location>
</feature>
<gene>
    <name evidence="3" type="ORF">PMALA_062870</name>
</gene>
<accession>A0A1A8WZ30</accession>
<dbReference type="Gene3D" id="3.40.50.720">
    <property type="entry name" value="NAD(P)-binding Rossmann-like Domain"/>
    <property type="match status" value="1"/>
</dbReference>
<feature type="compositionally biased region" description="Low complexity" evidence="1">
    <location>
        <begin position="85"/>
        <end position="96"/>
    </location>
</feature>
<dbReference type="InterPro" id="IPR036291">
    <property type="entry name" value="NAD(P)-bd_dom_sf"/>
</dbReference>
<name>A0A1A8WZ30_PLAMA</name>
<proteinExistence type="predicted"/>
<dbReference type="GO" id="GO:0006666">
    <property type="term" value="P:3-keto-sphinganine metabolic process"/>
    <property type="evidence" value="ECO:0007669"/>
    <property type="project" value="TreeGrafter"/>
</dbReference>
<dbReference type="PANTHER" id="PTHR43550">
    <property type="entry name" value="3-KETODIHYDROSPHINGOSINE REDUCTASE"/>
    <property type="match status" value="1"/>
</dbReference>
<protein>
    <submittedName>
        <fullName evidence="3">Uncharacterized protein</fullName>
    </submittedName>
</protein>
<evidence type="ECO:0000256" key="2">
    <source>
        <dbReference type="SAM" id="Phobius"/>
    </source>
</evidence>
<dbReference type="VEuPathDB" id="PlasmoDB:PmUG01_03019500"/>
<evidence type="ECO:0000256" key="1">
    <source>
        <dbReference type="SAM" id="MobiDB-lite"/>
    </source>
</evidence>